<proteinExistence type="inferred from homology"/>
<dbReference type="SMART" id="SM01371">
    <property type="entry name" value="TFIIA"/>
    <property type="match status" value="1"/>
</dbReference>
<keyword evidence="4" id="KW-0539">Nucleus</keyword>
<dbReference type="Proteomes" id="UP000737018">
    <property type="component" value="Unassembled WGS sequence"/>
</dbReference>
<keyword evidence="3" id="KW-0804">Transcription</keyword>
<dbReference type="Gene3D" id="2.30.18.10">
    <property type="entry name" value="Transcription factor IIA (TFIIA), beta-barrel domain"/>
    <property type="match status" value="1"/>
</dbReference>
<evidence type="ECO:0000256" key="1">
    <source>
        <dbReference type="ARBA" id="ARBA00004123"/>
    </source>
</evidence>
<feature type="region of interest" description="Disordered" evidence="5">
    <location>
        <begin position="56"/>
        <end position="91"/>
    </location>
</feature>
<keyword evidence="7" id="KW-1185">Reference proteome</keyword>
<dbReference type="OrthoDB" id="6275927at2759"/>
<reference evidence="6" key="1">
    <citation type="submission" date="2020-03" db="EMBL/GenBank/DDBJ databases">
        <title>Castanea mollissima Vanexum genome sequencing.</title>
        <authorList>
            <person name="Staton M."/>
        </authorList>
    </citation>
    <scope>NUCLEOTIDE SEQUENCE</scope>
    <source>
        <tissue evidence="6">Leaf</tissue>
    </source>
</reference>
<evidence type="ECO:0000256" key="4">
    <source>
        <dbReference type="ARBA" id="ARBA00023242"/>
    </source>
</evidence>
<dbReference type="PANTHER" id="PTHR12694:SF8">
    <property type="entry name" value="TRANSCRIPTION INITIATION FACTOR IIA SUBUNIT 1"/>
    <property type="match status" value="1"/>
</dbReference>
<feature type="compositionally biased region" description="Acidic residues" evidence="5">
    <location>
        <begin position="75"/>
        <end position="91"/>
    </location>
</feature>
<evidence type="ECO:0000256" key="2">
    <source>
        <dbReference type="ARBA" id="ARBA00010059"/>
    </source>
</evidence>
<evidence type="ECO:0000256" key="5">
    <source>
        <dbReference type="SAM" id="MobiDB-lite"/>
    </source>
</evidence>
<dbReference type="Pfam" id="PF03153">
    <property type="entry name" value="TFIIA"/>
    <property type="match status" value="1"/>
</dbReference>
<comment type="similarity">
    <text evidence="2">Belongs to the TFIIA subunit 1 family.</text>
</comment>
<feature type="region of interest" description="Disordered" evidence="5">
    <location>
        <begin position="1"/>
        <end position="25"/>
    </location>
</feature>
<dbReference type="SUPFAM" id="SSF50784">
    <property type="entry name" value="Transcription factor IIA (TFIIA), beta-barrel domain"/>
    <property type="match status" value="1"/>
</dbReference>
<comment type="subcellular location">
    <subcellularLocation>
        <location evidence="1">Nucleus</location>
    </subcellularLocation>
</comment>
<dbReference type="CDD" id="cd07976">
    <property type="entry name" value="TFIIA_alpha_beta_like"/>
    <property type="match status" value="1"/>
</dbReference>
<evidence type="ECO:0000256" key="3">
    <source>
        <dbReference type="ARBA" id="ARBA00023163"/>
    </source>
</evidence>
<dbReference type="AlphaFoldDB" id="A0A8J4RK72"/>
<accession>A0A8J4RK72</accession>
<dbReference type="InterPro" id="IPR004855">
    <property type="entry name" value="TFIIA_asu/bsu"/>
</dbReference>
<organism evidence="6 7">
    <name type="scientific">Castanea mollissima</name>
    <name type="common">Chinese chestnut</name>
    <dbReference type="NCBI Taxonomy" id="60419"/>
    <lineage>
        <taxon>Eukaryota</taxon>
        <taxon>Viridiplantae</taxon>
        <taxon>Streptophyta</taxon>
        <taxon>Embryophyta</taxon>
        <taxon>Tracheophyta</taxon>
        <taxon>Spermatophyta</taxon>
        <taxon>Magnoliopsida</taxon>
        <taxon>eudicotyledons</taxon>
        <taxon>Gunneridae</taxon>
        <taxon>Pentapetalae</taxon>
        <taxon>rosids</taxon>
        <taxon>fabids</taxon>
        <taxon>Fagales</taxon>
        <taxon>Fagaceae</taxon>
        <taxon>Castanea</taxon>
    </lineage>
</organism>
<dbReference type="FunFam" id="2.30.18.10:FF:000005">
    <property type="entry name" value="transcription initiation factor IIA large subunit"/>
    <property type="match status" value="1"/>
</dbReference>
<dbReference type="GO" id="GO:0006367">
    <property type="term" value="P:transcription initiation at RNA polymerase II promoter"/>
    <property type="evidence" value="ECO:0007669"/>
    <property type="project" value="InterPro"/>
</dbReference>
<dbReference type="PANTHER" id="PTHR12694">
    <property type="entry name" value="TRANSCRIPTION INITIATION FACTOR IIA SUBUNIT 1"/>
    <property type="match status" value="1"/>
</dbReference>
<comment type="caution">
    <text evidence="6">The sequence shown here is derived from an EMBL/GenBank/DDBJ whole genome shotgun (WGS) entry which is preliminary data.</text>
</comment>
<evidence type="ECO:0000313" key="7">
    <source>
        <dbReference type="Proteomes" id="UP000737018"/>
    </source>
</evidence>
<feature type="compositionally biased region" description="Acidic residues" evidence="5">
    <location>
        <begin position="1"/>
        <end position="10"/>
    </location>
</feature>
<sequence>MEPGIDEEPEIVCPGPEDPSLLTRQRNHRSEDIWNGDIYNYQGVFNEDYNIANTLAPNDVPAGTPAVVAQNDVGKDDDDEPPLNENDDDDFDDVDQVEEQNTQHLVLAQFDKVTRTKSRWKCTLKDGIMHIKNKDILFNKVTPTKTLLENAGTEMNVILLPHSFTSFDLLKESSIIKTTGTDSSSRASF</sequence>
<gene>
    <name evidence="6" type="ORF">CMV_008301</name>
</gene>
<dbReference type="InterPro" id="IPR009088">
    <property type="entry name" value="TFIIA_b-brl"/>
</dbReference>
<evidence type="ECO:0000313" key="6">
    <source>
        <dbReference type="EMBL" id="KAF3967730.1"/>
    </source>
</evidence>
<name>A0A8J4RK72_9ROSI</name>
<dbReference type="GO" id="GO:0005672">
    <property type="term" value="C:transcription factor TFIIA complex"/>
    <property type="evidence" value="ECO:0007669"/>
    <property type="project" value="InterPro"/>
</dbReference>
<dbReference type="EMBL" id="JRKL02000860">
    <property type="protein sequence ID" value="KAF3967730.1"/>
    <property type="molecule type" value="Genomic_DNA"/>
</dbReference>
<protein>
    <submittedName>
        <fullName evidence="6">Uncharacterized protein</fullName>
    </submittedName>
</protein>